<reference evidence="2 3" key="1">
    <citation type="submission" date="2019-05" db="EMBL/GenBank/DDBJ databases">
        <title>Mikania micrantha, genome provides insights into the molecular mechanism of rapid growth.</title>
        <authorList>
            <person name="Liu B."/>
        </authorList>
    </citation>
    <scope>NUCLEOTIDE SEQUENCE [LARGE SCALE GENOMIC DNA]</scope>
    <source>
        <strain evidence="2">NLD-2019</strain>
        <tissue evidence="2">Leaf</tissue>
    </source>
</reference>
<protein>
    <recommendedName>
        <fullName evidence="4">Aminotransferase-like plant mobile domain-containing protein</fullName>
    </recommendedName>
</protein>
<sequence length="253" mass="28843">MPPPSSSASLNPAPTPSSGSNLLIVIVCFVTPVSDDYIVHNYLVQFVEKLDEVDGYAWGAALLSTFYCAIENKKKFVDANCWPLLAFFCIRIPKHCEALDFHINLENHQAPLLNESPLQSQLPAFTLVTAVSRHSYHIFMSQFMRSRLRTRGTAFLMLMVEEGLSKVVLLVLSRAIVDRIRKMRWRRDYRKVRKRDRNQKRDSARDRGRQGRPRKRLGSTLAAIGGNTTVSGVRGDRRRKSRWPWRSELTGGG</sequence>
<evidence type="ECO:0000256" key="1">
    <source>
        <dbReference type="SAM" id="MobiDB-lite"/>
    </source>
</evidence>
<keyword evidence="3" id="KW-1185">Reference proteome</keyword>
<dbReference type="AlphaFoldDB" id="A0A5N6PMJ1"/>
<evidence type="ECO:0000313" key="3">
    <source>
        <dbReference type="Proteomes" id="UP000326396"/>
    </source>
</evidence>
<gene>
    <name evidence="2" type="ORF">E3N88_09849</name>
</gene>
<dbReference type="Proteomes" id="UP000326396">
    <property type="component" value="Linkage Group LG12"/>
</dbReference>
<dbReference type="EMBL" id="SZYD01000004">
    <property type="protein sequence ID" value="KAD6455143.1"/>
    <property type="molecule type" value="Genomic_DNA"/>
</dbReference>
<comment type="caution">
    <text evidence="2">The sequence shown here is derived from an EMBL/GenBank/DDBJ whole genome shotgun (WGS) entry which is preliminary data.</text>
</comment>
<name>A0A5N6PMJ1_9ASTR</name>
<proteinExistence type="predicted"/>
<evidence type="ECO:0008006" key="4">
    <source>
        <dbReference type="Google" id="ProtNLM"/>
    </source>
</evidence>
<feature type="compositionally biased region" description="Basic and acidic residues" evidence="1">
    <location>
        <begin position="199"/>
        <end position="209"/>
    </location>
</feature>
<evidence type="ECO:0000313" key="2">
    <source>
        <dbReference type="EMBL" id="KAD6455143.1"/>
    </source>
</evidence>
<feature type="region of interest" description="Disordered" evidence="1">
    <location>
        <begin position="191"/>
        <end position="253"/>
    </location>
</feature>
<organism evidence="2 3">
    <name type="scientific">Mikania micrantha</name>
    <name type="common">bitter vine</name>
    <dbReference type="NCBI Taxonomy" id="192012"/>
    <lineage>
        <taxon>Eukaryota</taxon>
        <taxon>Viridiplantae</taxon>
        <taxon>Streptophyta</taxon>
        <taxon>Embryophyta</taxon>
        <taxon>Tracheophyta</taxon>
        <taxon>Spermatophyta</taxon>
        <taxon>Magnoliopsida</taxon>
        <taxon>eudicotyledons</taxon>
        <taxon>Gunneridae</taxon>
        <taxon>Pentapetalae</taxon>
        <taxon>asterids</taxon>
        <taxon>campanulids</taxon>
        <taxon>Asterales</taxon>
        <taxon>Asteraceae</taxon>
        <taxon>Asteroideae</taxon>
        <taxon>Heliantheae alliance</taxon>
        <taxon>Eupatorieae</taxon>
        <taxon>Mikania</taxon>
    </lineage>
</organism>
<dbReference type="OrthoDB" id="1704833at2759"/>
<accession>A0A5N6PMJ1</accession>